<dbReference type="InterPro" id="IPR025202">
    <property type="entry name" value="PLD-like_dom"/>
</dbReference>
<dbReference type="FunFam" id="3.30.870.10:FF:000014">
    <property type="entry name" value="Cardiolipin synthase"/>
    <property type="match status" value="1"/>
</dbReference>
<feature type="domain" description="PLD phosphodiesterase" evidence="13">
    <location>
        <begin position="388"/>
        <end position="415"/>
    </location>
</feature>
<feature type="active site" evidence="11">
    <location>
        <position position="400"/>
    </location>
</feature>
<organism evidence="14 15">
    <name type="scientific">Paenibacillus alvei</name>
    <name type="common">Bacillus alvei</name>
    <dbReference type="NCBI Taxonomy" id="44250"/>
    <lineage>
        <taxon>Bacteria</taxon>
        <taxon>Bacillati</taxon>
        <taxon>Bacillota</taxon>
        <taxon>Bacilli</taxon>
        <taxon>Bacillales</taxon>
        <taxon>Paenibacillaceae</taxon>
        <taxon>Paenibacillus</taxon>
    </lineage>
</organism>
<evidence type="ECO:0000256" key="12">
    <source>
        <dbReference type="NCBIfam" id="TIGR04265"/>
    </source>
</evidence>
<comment type="caution">
    <text evidence="11">Lacks conserved residue(s) required for the propagation of feature annotation.</text>
</comment>
<keyword evidence="1 11" id="KW-1003">Cell membrane</keyword>
<comment type="similarity">
    <text evidence="11">Belongs to the phospholipase D family. Cardiolipin synthase subfamily.</text>
</comment>
<comment type="function">
    <text evidence="11">Catalyzes the reversible phosphatidyl group transfer from one phosphatidylglycerol molecule to another to form cardiolipin (CL) (diphosphatidylglycerol) and glycerol.</text>
</comment>
<dbReference type="Gene3D" id="3.30.870.10">
    <property type="entry name" value="Endonuclease Chain A"/>
    <property type="match status" value="2"/>
</dbReference>
<dbReference type="PANTHER" id="PTHR21248">
    <property type="entry name" value="CARDIOLIPIN SYNTHASE"/>
    <property type="match status" value="1"/>
</dbReference>
<keyword evidence="8 11" id="KW-0472">Membrane</keyword>
<evidence type="ECO:0000256" key="8">
    <source>
        <dbReference type="ARBA" id="ARBA00023136"/>
    </source>
</evidence>
<evidence type="ECO:0000256" key="2">
    <source>
        <dbReference type="ARBA" id="ARBA00022516"/>
    </source>
</evidence>
<dbReference type="EMBL" id="LS992241">
    <property type="protein sequence ID" value="SYX85966.1"/>
    <property type="molecule type" value="Genomic_DNA"/>
</dbReference>
<dbReference type="InterPro" id="IPR022924">
    <property type="entry name" value="Cardiolipin_synthase"/>
</dbReference>
<dbReference type="GO" id="GO:0008808">
    <property type="term" value="F:cardiolipin synthase activity"/>
    <property type="evidence" value="ECO:0007669"/>
    <property type="project" value="UniProtKB-UniRule"/>
</dbReference>
<keyword evidence="6 11" id="KW-1133">Transmembrane helix</keyword>
<comment type="catalytic activity">
    <reaction evidence="11">
        <text>2 a 1,2-diacyl-sn-glycero-3-phospho-(1'-sn-glycerol) = a cardiolipin + glycerol</text>
        <dbReference type="Rhea" id="RHEA:31451"/>
        <dbReference type="ChEBI" id="CHEBI:17754"/>
        <dbReference type="ChEBI" id="CHEBI:62237"/>
        <dbReference type="ChEBI" id="CHEBI:64716"/>
    </reaction>
</comment>
<feature type="active site" evidence="11">
    <location>
        <position position="217"/>
    </location>
</feature>
<dbReference type="InterPro" id="IPR001736">
    <property type="entry name" value="PLipase_D/transphosphatidylase"/>
</dbReference>
<dbReference type="RefSeq" id="WP_138187919.1">
    <property type="nucleotide sequence ID" value="NZ_LS992241.1"/>
</dbReference>
<accession>A0A383RI50</accession>
<reference evidence="15" key="1">
    <citation type="submission" date="2018-08" db="EMBL/GenBank/DDBJ databases">
        <authorList>
            <person name="Chevrot R."/>
        </authorList>
    </citation>
    <scope>NUCLEOTIDE SEQUENCE [LARGE SCALE GENOMIC DNA]</scope>
</reference>
<dbReference type="PROSITE" id="PS50035">
    <property type="entry name" value="PLD"/>
    <property type="match status" value="2"/>
</dbReference>
<evidence type="ECO:0000256" key="1">
    <source>
        <dbReference type="ARBA" id="ARBA00022475"/>
    </source>
</evidence>
<evidence type="ECO:0000256" key="4">
    <source>
        <dbReference type="ARBA" id="ARBA00022692"/>
    </source>
</evidence>
<feature type="transmembrane region" description="Helical" evidence="11">
    <location>
        <begin position="31"/>
        <end position="51"/>
    </location>
</feature>
<dbReference type="PANTHER" id="PTHR21248:SF20">
    <property type="entry name" value="CARDIOLIPIN SYNTHASE YWIE-RELATED"/>
    <property type="match status" value="1"/>
</dbReference>
<evidence type="ECO:0000259" key="13">
    <source>
        <dbReference type="PROSITE" id="PS50035"/>
    </source>
</evidence>
<evidence type="ECO:0000256" key="7">
    <source>
        <dbReference type="ARBA" id="ARBA00023098"/>
    </source>
</evidence>
<feature type="active site" evidence="11">
    <location>
        <position position="395"/>
    </location>
</feature>
<dbReference type="CDD" id="cd09112">
    <property type="entry name" value="PLDc_CLS_2"/>
    <property type="match status" value="1"/>
</dbReference>
<keyword evidence="5" id="KW-0677">Repeat</keyword>
<dbReference type="Proteomes" id="UP000304148">
    <property type="component" value="Chromosome"/>
</dbReference>
<dbReference type="HAMAP" id="MF_01916">
    <property type="entry name" value="Cardiolipin_synth_Cls"/>
    <property type="match status" value="1"/>
</dbReference>
<gene>
    <name evidence="14" type="primary">cls</name>
    <name evidence="14" type="ORF">PBLR_14388</name>
</gene>
<sequence>MIWVIVILLVYFFQIVTIVLSEYKHPSKAVAWLLILFCFPLIGFVMYYFLAQEYTARRRVRKHELWGEYVNKSELSKLSIIDQVEELNNSDMLKHERLFSLISTLSPSPITSCNSTEVLTNGQAAFESMLDAIRGAKRHIHMEFYIIRDDGIGTMFQEALIAKAKEGVKVRIIADGVGSIELRRKYVRKLQQAGVEFHWFLPVWVSFFRRRLNYRNHRKIVVIDGTIGFVGGINIGDDYLGLNHKLGFWRDTHLRIEGDGVYALQAVFLHDWSFVKEPPNDRQDLFPEHACQGCEQVKMISSGPDASWDAIQELFFGALSSAQERMWIITPYFIPDLSIRLALKTAAVSGIDVRVIIPGKSDSRIVDWGSLSYVEELMQSGVRFYQYQKGFAHAKAFIMDNALGSVGTANMDMRSFFSNFEINAVLFDKQAIERLEQDFYKDFDDSVEIDYAKFVHRSRGQRAAEALARLLSPLL</sequence>
<evidence type="ECO:0000256" key="11">
    <source>
        <dbReference type="HAMAP-Rule" id="MF_01916"/>
    </source>
</evidence>
<feature type="active site" evidence="11">
    <location>
        <position position="219"/>
    </location>
</feature>
<evidence type="ECO:0000256" key="3">
    <source>
        <dbReference type="ARBA" id="ARBA00022679"/>
    </source>
</evidence>
<evidence type="ECO:0000313" key="14">
    <source>
        <dbReference type="EMBL" id="SYX85966.1"/>
    </source>
</evidence>
<dbReference type="EC" id="2.7.8.-" evidence="11 12"/>
<dbReference type="GO" id="GO:0005886">
    <property type="term" value="C:plasma membrane"/>
    <property type="evidence" value="ECO:0007669"/>
    <property type="project" value="UniProtKB-SubCell"/>
</dbReference>
<evidence type="ECO:0000256" key="10">
    <source>
        <dbReference type="ARBA" id="ARBA00023264"/>
    </source>
</evidence>
<keyword evidence="9 11" id="KW-0594">Phospholipid biosynthesis</keyword>
<dbReference type="SUPFAM" id="SSF56024">
    <property type="entry name" value="Phospholipase D/nuclease"/>
    <property type="match status" value="2"/>
</dbReference>
<name>A0A383RI50_PAEAL</name>
<dbReference type="AlphaFoldDB" id="A0A383RI50"/>
<protein>
    <recommendedName>
        <fullName evidence="11 12">Cardiolipin synthase</fullName>
        <shortName evidence="11">CL synthase</shortName>
        <ecNumber evidence="11 12">2.7.8.-</ecNumber>
    </recommendedName>
</protein>
<feature type="active site" evidence="11">
    <location>
        <position position="393"/>
    </location>
</feature>
<evidence type="ECO:0000256" key="6">
    <source>
        <dbReference type="ARBA" id="ARBA00022989"/>
    </source>
</evidence>
<evidence type="ECO:0000256" key="5">
    <source>
        <dbReference type="ARBA" id="ARBA00022737"/>
    </source>
</evidence>
<keyword evidence="2 11" id="KW-0444">Lipid biosynthesis</keyword>
<dbReference type="CDD" id="cd09110">
    <property type="entry name" value="PLDc_CLS_1"/>
    <property type="match status" value="1"/>
</dbReference>
<evidence type="ECO:0000256" key="9">
    <source>
        <dbReference type="ARBA" id="ARBA00023209"/>
    </source>
</evidence>
<keyword evidence="4 11" id="KW-0812">Transmembrane</keyword>
<dbReference type="NCBIfam" id="TIGR04265">
    <property type="entry name" value="bac_cardiolipin"/>
    <property type="match status" value="1"/>
</dbReference>
<proteinExistence type="inferred from homology"/>
<dbReference type="InterPro" id="IPR030874">
    <property type="entry name" value="Cardiolipin_synth_Firmi"/>
</dbReference>
<keyword evidence="7 11" id="KW-0443">Lipid metabolism</keyword>
<comment type="subcellular location">
    <subcellularLocation>
        <location evidence="11">Cell membrane</location>
        <topology evidence="11">Multi-pass membrane protein</topology>
    </subcellularLocation>
</comment>
<feature type="active site" evidence="11">
    <location>
        <position position="224"/>
    </location>
</feature>
<dbReference type="SMART" id="SM00155">
    <property type="entry name" value="PLDc"/>
    <property type="match status" value="2"/>
</dbReference>
<keyword evidence="3 11" id="KW-0808">Transferase</keyword>
<feature type="domain" description="PLD phosphodiesterase" evidence="13">
    <location>
        <begin position="212"/>
        <end position="239"/>
    </location>
</feature>
<keyword evidence="10 11" id="KW-1208">Phospholipid metabolism</keyword>
<evidence type="ECO:0000313" key="15">
    <source>
        <dbReference type="Proteomes" id="UP000304148"/>
    </source>
</evidence>
<dbReference type="Pfam" id="PF13091">
    <property type="entry name" value="PLDc_2"/>
    <property type="match status" value="2"/>
</dbReference>
<dbReference type="GO" id="GO:0032049">
    <property type="term" value="P:cardiolipin biosynthetic process"/>
    <property type="evidence" value="ECO:0007669"/>
    <property type="project" value="UniProtKB-UniRule"/>
</dbReference>